<dbReference type="PANTHER" id="PTHR43393:SF2">
    <property type="entry name" value="CYTOKININ RIBOSIDE 5'-MONOPHOSPHATE PHOSPHORIBOHYDROLASE"/>
    <property type="match status" value="1"/>
</dbReference>
<dbReference type="OrthoDB" id="9801098at2"/>
<dbReference type="RefSeq" id="WP_125095071.1">
    <property type="nucleotide sequence ID" value="NZ_RRUE01000001.1"/>
</dbReference>
<gene>
    <name evidence="3" type="ORF">EHV23_05655</name>
</gene>
<protein>
    <recommendedName>
        <fullName evidence="2">Cytokinin riboside 5'-monophosphate phosphoribohydrolase</fullName>
        <ecNumber evidence="2">3.2.2.n1</ecNumber>
    </recommendedName>
</protein>
<dbReference type="InterPro" id="IPR052341">
    <property type="entry name" value="LOG_family_nucleotidases"/>
</dbReference>
<comment type="catalytic activity">
    <reaction evidence="1">
        <text>AMP + H2O = D-ribose 5-phosphate + adenine</text>
        <dbReference type="Rhea" id="RHEA:20129"/>
        <dbReference type="ChEBI" id="CHEBI:15377"/>
        <dbReference type="ChEBI" id="CHEBI:16708"/>
        <dbReference type="ChEBI" id="CHEBI:78346"/>
        <dbReference type="ChEBI" id="CHEBI:456215"/>
        <dbReference type="EC" id="3.2.2.4"/>
    </reaction>
</comment>
<dbReference type="Proteomes" id="UP000270261">
    <property type="component" value="Unassembled WGS sequence"/>
</dbReference>
<dbReference type="AlphaFoldDB" id="A0A3R8LPY2"/>
<evidence type="ECO:0000313" key="4">
    <source>
        <dbReference type="Proteomes" id="UP000270261"/>
    </source>
</evidence>
<dbReference type="InterPro" id="IPR031100">
    <property type="entry name" value="LOG_fam"/>
</dbReference>
<dbReference type="Pfam" id="PF03641">
    <property type="entry name" value="Lysine_decarbox"/>
    <property type="match status" value="1"/>
</dbReference>
<dbReference type="NCBIfam" id="TIGR00730">
    <property type="entry name" value="Rossman fold protein, TIGR00730 family"/>
    <property type="match status" value="1"/>
</dbReference>
<organism evidence="3 4">
    <name type="scientific">Lautropia dentalis</name>
    <dbReference type="NCBI Taxonomy" id="2490857"/>
    <lineage>
        <taxon>Bacteria</taxon>
        <taxon>Pseudomonadati</taxon>
        <taxon>Pseudomonadota</taxon>
        <taxon>Betaproteobacteria</taxon>
        <taxon>Burkholderiales</taxon>
        <taxon>Burkholderiaceae</taxon>
        <taxon>Lautropia</taxon>
    </lineage>
</organism>
<keyword evidence="2" id="KW-0378">Hydrolase</keyword>
<sequence>MVNNLKTRPKTPKLSAMMPSERATAIKARESWHVLGIIAEFVEATEALADIRPAVSIFGSARIPRDHPWYHETEVLARKLSDAGFAVISGGGPGLMEAANKGAHAGASPSVGLNMQLPMEQHDNPYQNVSLHFRHFFPRKVAFAKYAAAFVAVPGGWGTLDELMEVLTLIQTKVGRRIPVILVGSAFWKGLLAWMNDVLVAQGTVSAADMELIRVIDDPDAVVNEIFDFYQQRGFYATSDERQLNLQL</sequence>
<keyword evidence="2" id="KW-0203">Cytokinin biosynthesis</keyword>
<proteinExistence type="inferred from homology"/>
<reference evidence="3 4" key="1">
    <citation type="submission" date="2018-11" db="EMBL/GenBank/DDBJ databases">
        <title>Genome sequencing of Lautropia sp. KCOM 2505 (= ChDC F240).</title>
        <authorList>
            <person name="Kook J.-K."/>
            <person name="Park S.-N."/>
            <person name="Lim Y.K."/>
        </authorList>
    </citation>
    <scope>NUCLEOTIDE SEQUENCE [LARGE SCALE GENOMIC DNA]</scope>
    <source>
        <strain evidence="3 4">KCOM 2505</strain>
    </source>
</reference>
<comment type="similarity">
    <text evidence="2">Belongs to the LOG family.</text>
</comment>
<dbReference type="SUPFAM" id="SSF102405">
    <property type="entry name" value="MCP/YpsA-like"/>
    <property type="match status" value="1"/>
</dbReference>
<dbReference type="EC" id="3.2.2.n1" evidence="2"/>
<dbReference type="InterPro" id="IPR005269">
    <property type="entry name" value="LOG"/>
</dbReference>
<dbReference type="GO" id="GO:0009691">
    <property type="term" value="P:cytokinin biosynthetic process"/>
    <property type="evidence" value="ECO:0007669"/>
    <property type="project" value="UniProtKB-UniRule"/>
</dbReference>
<dbReference type="GO" id="GO:0008714">
    <property type="term" value="F:AMP nucleosidase activity"/>
    <property type="evidence" value="ECO:0007669"/>
    <property type="project" value="UniProtKB-EC"/>
</dbReference>
<evidence type="ECO:0000313" key="3">
    <source>
        <dbReference type="EMBL" id="RRN45642.1"/>
    </source>
</evidence>
<dbReference type="GO" id="GO:0005829">
    <property type="term" value="C:cytosol"/>
    <property type="evidence" value="ECO:0007669"/>
    <property type="project" value="TreeGrafter"/>
</dbReference>
<accession>A0A3R8LPY2</accession>
<dbReference type="PANTHER" id="PTHR43393">
    <property type="entry name" value="CYTOKININ RIBOSIDE 5'-MONOPHOSPHATE PHOSPHORIBOHYDROLASE"/>
    <property type="match status" value="1"/>
</dbReference>
<name>A0A3R8LPY2_9BURK</name>
<comment type="caution">
    <text evidence="3">The sequence shown here is derived from an EMBL/GenBank/DDBJ whole genome shotgun (WGS) entry which is preliminary data.</text>
</comment>
<evidence type="ECO:0000256" key="2">
    <source>
        <dbReference type="RuleBase" id="RU363015"/>
    </source>
</evidence>
<dbReference type="EMBL" id="RRUE01000001">
    <property type="protein sequence ID" value="RRN45642.1"/>
    <property type="molecule type" value="Genomic_DNA"/>
</dbReference>
<keyword evidence="4" id="KW-1185">Reference proteome</keyword>
<evidence type="ECO:0000256" key="1">
    <source>
        <dbReference type="ARBA" id="ARBA00000274"/>
    </source>
</evidence>
<dbReference type="Gene3D" id="3.40.50.450">
    <property type="match status" value="1"/>
</dbReference>